<feature type="signal peptide" evidence="1">
    <location>
        <begin position="1"/>
        <end position="21"/>
    </location>
</feature>
<name>A0A5M6CQN4_9BACT</name>
<gene>
    <name evidence="3" type="ORF">F0919_07160</name>
</gene>
<comment type="caution">
    <text evidence="3">The sequence shown here is derived from an EMBL/GenBank/DDBJ whole genome shotgun (WGS) entry which is preliminary data.</text>
</comment>
<dbReference type="Proteomes" id="UP000323632">
    <property type="component" value="Unassembled WGS sequence"/>
</dbReference>
<protein>
    <submittedName>
        <fullName evidence="3">PorT family protein</fullName>
    </submittedName>
</protein>
<reference evidence="3 4" key="1">
    <citation type="submission" date="2019-09" db="EMBL/GenBank/DDBJ databases">
        <title>Genome sequence and assembly of Taibaiella sp.</title>
        <authorList>
            <person name="Chhetri G."/>
        </authorList>
    </citation>
    <scope>NUCLEOTIDE SEQUENCE [LARGE SCALE GENOMIC DNA]</scope>
    <source>
        <strain evidence="3 4">KVB11</strain>
    </source>
</reference>
<dbReference type="InterPro" id="IPR025665">
    <property type="entry name" value="Beta-barrel_OMP_2"/>
</dbReference>
<evidence type="ECO:0000259" key="2">
    <source>
        <dbReference type="Pfam" id="PF13568"/>
    </source>
</evidence>
<proteinExistence type="predicted"/>
<sequence length="219" mass="23683">MIMKKLSALLLLASAPAMIFAQGRSPIRFGLKAGGNLSHMTISDNNGNAYGSASFGLGYYAGGLMEISGPAGSKFKGQVEALYNRHNYKNNYLSIGSASIDQTTKLDQISVPVMIKYFVIPSLSFNLGAAVNFNIAGKAKVESTFENVTTTSTTDFKDNDYLQTVQVGALAGVTYYVYKGLFVDGRYNYTFGKMLDQKNNTDPAYKNASAIQLGVGYKF</sequence>
<dbReference type="EMBL" id="VWSH01000001">
    <property type="protein sequence ID" value="KAA5537447.1"/>
    <property type="molecule type" value="Genomic_DNA"/>
</dbReference>
<evidence type="ECO:0000313" key="3">
    <source>
        <dbReference type="EMBL" id="KAA5537447.1"/>
    </source>
</evidence>
<accession>A0A5M6CQN4</accession>
<evidence type="ECO:0000256" key="1">
    <source>
        <dbReference type="SAM" id="SignalP"/>
    </source>
</evidence>
<feature type="domain" description="Outer membrane protein beta-barrel" evidence="2">
    <location>
        <begin position="20"/>
        <end position="195"/>
    </location>
</feature>
<dbReference type="Pfam" id="PF13568">
    <property type="entry name" value="OMP_b-brl_2"/>
    <property type="match status" value="1"/>
</dbReference>
<keyword evidence="4" id="KW-1185">Reference proteome</keyword>
<feature type="chain" id="PRO_5024327834" evidence="1">
    <location>
        <begin position="22"/>
        <end position="219"/>
    </location>
</feature>
<evidence type="ECO:0000313" key="4">
    <source>
        <dbReference type="Proteomes" id="UP000323632"/>
    </source>
</evidence>
<organism evidence="3 4">
    <name type="scientific">Taibaiella lutea</name>
    <dbReference type="NCBI Taxonomy" id="2608001"/>
    <lineage>
        <taxon>Bacteria</taxon>
        <taxon>Pseudomonadati</taxon>
        <taxon>Bacteroidota</taxon>
        <taxon>Chitinophagia</taxon>
        <taxon>Chitinophagales</taxon>
        <taxon>Chitinophagaceae</taxon>
        <taxon>Taibaiella</taxon>
    </lineage>
</organism>
<keyword evidence="1" id="KW-0732">Signal</keyword>
<dbReference type="AlphaFoldDB" id="A0A5M6CQN4"/>
<dbReference type="Gene3D" id="2.40.160.20">
    <property type="match status" value="1"/>
</dbReference>